<name>A0ABQ5QYE9_9ACTN</name>
<sequence length="199" mass="21139">MPLFRSRRGLVRGLTVGVAAAAALLGAASPAAAVHQPVVLDRGDVVPCLAPLSRDGTDEVVFLGTLNRPHAVRALQIRMRAGETLNLEYFVPDLAPENTLAAGALPKVYLIGPDRRVEVIEATFRFPFTNPDNGQKYLALASYETTALAGTYSVLVTGPAKSRFAVAHGREGEAATFDGILRGRVATGAEVDRWYATAP</sequence>
<feature type="signal peptide" evidence="1">
    <location>
        <begin position="1"/>
        <end position="33"/>
    </location>
</feature>
<evidence type="ECO:0000313" key="3">
    <source>
        <dbReference type="Proteomes" id="UP001144280"/>
    </source>
</evidence>
<dbReference type="InterPro" id="IPR006311">
    <property type="entry name" value="TAT_signal"/>
</dbReference>
<dbReference type="Proteomes" id="UP001144280">
    <property type="component" value="Unassembled WGS sequence"/>
</dbReference>
<evidence type="ECO:0000313" key="2">
    <source>
        <dbReference type="EMBL" id="GLH99302.1"/>
    </source>
</evidence>
<comment type="caution">
    <text evidence="2">The sequence shown here is derived from an EMBL/GenBank/DDBJ whole genome shotgun (WGS) entry which is preliminary data.</text>
</comment>
<gene>
    <name evidence="2" type="ORF">Pa4123_45770</name>
</gene>
<accession>A0ABQ5QYE9</accession>
<dbReference type="RefSeq" id="WP_281898864.1">
    <property type="nucleotide sequence ID" value="NZ_BSDI01000022.1"/>
</dbReference>
<reference evidence="2" key="1">
    <citation type="submission" date="2022-12" db="EMBL/GenBank/DDBJ databases">
        <title>New Phytohabitans aurantiacus sp. RD004123 nov., an actinomycete isolated from soil.</title>
        <authorList>
            <person name="Triningsih D.W."/>
            <person name="Harunari E."/>
            <person name="Igarashi Y."/>
        </authorList>
    </citation>
    <scope>NUCLEOTIDE SEQUENCE</scope>
    <source>
        <strain evidence="2">RD004123</strain>
    </source>
</reference>
<evidence type="ECO:0000256" key="1">
    <source>
        <dbReference type="SAM" id="SignalP"/>
    </source>
</evidence>
<protein>
    <submittedName>
        <fullName evidence="2">Uncharacterized protein</fullName>
    </submittedName>
</protein>
<feature type="chain" id="PRO_5046658744" evidence="1">
    <location>
        <begin position="34"/>
        <end position="199"/>
    </location>
</feature>
<organism evidence="2 3">
    <name type="scientific">Phytohabitans aurantiacus</name>
    <dbReference type="NCBI Taxonomy" id="3016789"/>
    <lineage>
        <taxon>Bacteria</taxon>
        <taxon>Bacillati</taxon>
        <taxon>Actinomycetota</taxon>
        <taxon>Actinomycetes</taxon>
        <taxon>Micromonosporales</taxon>
        <taxon>Micromonosporaceae</taxon>
    </lineage>
</organism>
<keyword evidence="1" id="KW-0732">Signal</keyword>
<proteinExistence type="predicted"/>
<dbReference type="PROSITE" id="PS51318">
    <property type="entry name" value="TAT"/>
    <property type="match status" value="1"/>
</dbReference>
<keyword evidence="3" id="KW-1185">Reference proteome</keyword>
<dbReference type="EMBL" id="BSDI01000022">
    <property type="protein sequence ID" value="GLH99302.1"/>
    <property type="molecule type" value="Genomic_DNA"/>
</dbReference>